<gene>
    <name evidence="3" type="ORF">FC752_18565</name>
</gene>
<name>A0ABY2T5T1_9BACI</name>
<dbReference type="Proteomes" id="UP000308539">
    <property type="component" value="Unassembled WGS sequence"/>
</dbReference>
<evidence type="ECO:0000256" key="1">
    <source>
        <dbReference type="PROSITE-ProRule" id="PRU00325"/>
    </source>
</evidence>
<reference evidence="3 4" key="1">
    <citation type="submission" date="2019-04" db="EMBL/GenBank/DDBJ databases">
        <title>Lysinibacillus genome sequencing.</title>
        <authorList>
            <person name="Dunlap C."/>
        </authorList>
    </citation>
    <scope>NUCLEOTIDE SEQUENCE [LARGE SCALE GENOMIC DNA]</scope>
    <source>
        <strain evidence="3 4">NBRC 109424</strain>
    </source>
</reference>
<evidence type="ECO:0000313" key="4">
    <source>
        <dbReference type="Proteomes" id="UP000308539"/>
    </source>
</evidence>
<keyword evidence="1" id="KW-0862">Zinc</keyword>
<keyword evidence="1" id="KW-0479">Metal-binding</keyword>
<dbReference type="RefSeq" id="WP_025219740.1">
    <property type="nucleotide sequence ID" value="NZ_CP006837.1"/>
</dbReference>
<dbReference type="EMBL" id="SZPV01000040">
    <property type="protein sequence ID" value="TKI52592.1"/>
    <property type="molecule type" value="Genomic_DNA"/>
</dbReference>
<feature type="domain" description="SWIM-type" evidence="2">
    <location>
        <begin position="48"/>
        <end position="82"/>
    </location>
</feature>
<keyword evidence="4" id="KW-1185">Reference proteome</keyword>
<dbReference type="Pfam" id="PF04434">
    <property type="entry name" value="SWIM"/>
    <property type="match status" value="1"/>
</dbReference>
<evidence type="ECO:0000259" key="2">
    <source>
        <dbReference type="PROSITE" id="PS50966"/>
    </source>
</evidence>
<protein>
    <submittedName>
        <fullName evidence="3">SWIM zinc finger family protein</fullName>
    </submittedName>
</protein>
<evidence type="ECO:0000313" key="3">
    <source>
        <dbReference type="EMBL" id="TKI52592.1"/>
    </source>
</evidence>
<accession>A0ABY2T5T1</accession>
<dbReference type="PROSITE" id="PS50966">
    <property type="entry name" value="ZF_SWIM"/>
    <property type="match status" value="1"/>
</dbReference>
<keyword evidence="1" id="KW-0863">Zinc-finger</keyword>
<sequence>MDLKNIWKSWGDIHEQESQLKRINSAKKIACTPISIDKSNYSAVFQGKKIRYSTSLEECSCVDFSRNKQPCKHIYRLALELGIIKGEYESNILKVIDQLSPNDAIAMIDSISEESQILLREFLYNHLYHNHENLGFVINDNIIELIKHNIFIVVDDIAAAIGAYKRNELNNMIEPFSIPGFKKNLKKERLIEWVIDTAPEIIPELTSASTAVTINPMFTKTKRRVYIHLNKKFRVDIDWI</sequence>
<proteinExistence type="predicted"/>
<dbReference type="InterPro" id="IPR007527">
    <property type="entry name" value="Znf_SWIM"/>
</dbReference>
<comment type="caution">
    <text evidence="3">The sequence shown here is derived from an EMBL/GenBank/DDBJ whole genome shotgun (WGS) entry which is preliminary data.</text>
</comment>
<organism evidence="3 4">
    <name type="scientific">Lysinibacillus varians</name>
    <dbReference type="NCBI Taxonomy" id="1145276"/>
    <lineage>
        <taxon>Bacteria</taxon>
        <taxon>Bacillati</taxon>
        <taxon>Bacillota</taxon>
        <taxon>Bacilli</taxon>
        <taxon>Bacillales</taxon>
        <taxon>Bacillaceae</taxon>
        <taxon>Lysinibacillus</taxon>
    </lineage>
</organism>